<dbReference type="Proteomes" id="UP001164250">
    <property type="component" value="Chromosome 12"/>
</dbReference>
<dbReference type="EMBL" id="CM047908">
    <property type="protein sequence ID" value="KAJ0082048.1"/>
    <property type="molecule type" value="Genomic_DNA"/>
</dbReference>
<name>A0ACC1A7R4_9ROSI</name>
<evidence type="ECO:0000313" key="1">
    <source>
        <dbReference type="EMBL" id="KAJ0082048.1"/>
    </source>
</evidence>
<protein>
    <submittedName>
        <fullName evidence="1">Uncharacterized protein</fullName>
    </submittedName>
</protein>
<organism evidence="1 2">
    <name type="scientific">Pistacia atlantica</name>
    <dbReference type="NCBI Taxonomy" id="434234"/>
    <lineage>
        <taxon>Eukaryota</taxon>
        <taxon>Viridiplantae</taxon>
        <taxon>Streptophyta</taxon>
        <taxon>Embryophyta</taxon>
        <taxon>Tracheophyta</taxon>
        <taxon>Spermatophyta</taxon>
        <taxon>Magnoliopsida</taxon>
        <taxon>eudicotyledons</taxon>
        <taxon>Gunneridae</taxon>
        <taxon>Pentapetalae</taxon>
        <taxon>rosids</taxon>
        <taxon>malvids</taxon>
        <taxon>Sapindales</taxon>
        <taxon>Anacardiaceae</taxon>
        <taxon>Pistacia</taxon>
    </lineage>
</organism>
<reference evidence="2" key="1">
    <citation type="journal article" date="2023" name="G3 (Bethesda)">
        <title>Genome assembly and association tests identify interacting loci associated with vigor, precocity, and sex in interspecific pistachio rootstocks.</title>
        <authorList>
            <person name="Palmer W."/>
            <person name="Jacygrad E."/>
            <person name="Sagayaradj S."/>
            <person name="Cavanaugh K."/>
            <person name="Han R."/>
            <person name="Bertier L."/>
            <person name="Beede B."/>
            <person name="Kafkas S."/>
            <person name="Golino D."/>
            <person name="Preece J."/>
            <person name="Michelmore R."/>
        </authorList>
    </citation>
    <scope>NUCLEOTIDE SEQUENCE [LARGE SCALE GENOMIC DNA]</scope>
</reference>
<accession>A0ACC1A7R4</accession>
<gene>
    <name evidence="1" type="ORF">Patl1_10935</name>
</gene>
<evidence type="ECO:0000313" key="2">
    <source>
        <dbReference type="Proteomes" id="UP001164250"/>
    </source>
</evidence>
<proteinExistence type="predicted"/>
<comment type="caution">
    <text evidence="1">The sequence shown here is derived from an EMBL/GenBank/DDBJ whole genome shotgun (WGS) entry which is preliminary data.</text>
</comment>
<sequence length="342" mass="38509">MVMARVQDCEKTNLRRGSWSPEEDQILIAYIRRYGIWNWAQMPKYAGLLRTGKSCRLRWMNYLKPDIKRGNFTEEEEEIIIKLHQELGNRLNNTVSSFPKLMVCTDYIQKHSSEGGSSSSNAPYASNSDNYKASPMSSKLSADDYSSLSSDPTSEIYQKQILEEKIDLFEACRELQSLLEQSFSMEGLYMDEGYGATGPGFMVPTSQGEFSDEELQNLLEQPFPVDGLDMMEGHGAKDPGFVKPISQGRHVGSYGATNPGSMASTAPQVGFSNEEFRSLMEQPFLIESRYGVEGYEAIKDLGIEESTSQKGRQEDPYPFASNYDGGNDLWPYFLMEVNDNGM</sequence>
<keyword evidence="2" id="KW-1185">Reference proteome</keyword>